<feature type="region of interest" description="Disordered" evidence="6">
    <location>
        <begin position="166"/>
        <end position="212"/>
    </location>
</feature>
<evidence type="ECO:0000313" key="8">
    <source>
        <dbReference type="Ensembl" id="ENSCSEP00000009658.1"/>
    </source>
</evidence>
<dbReference type="PANTHER" id="PTHR46904:SF1">
    <property type="entry name" value="CENTROMERE PROTEIN T"/>
    <property type="match status" value="1"/>
</dbReference>
<dbReference type="Gene3D" id="1.10.20.10">
    <property type="entry name" value="Histone, subunit A"/>
    <property type="match status" value="1"/>
</dbReference>
<feature type="region of interest" description="Disordered" evidence="6">
    <location>
        <begin position="468"/>
        <end position="566"/>
    </location>
</feature>
<dbReference type="InParanoid" id="A0A3P8V2N3"/>
<name>A0A3P8V2N3_CYNSE</name>
<dbReference type="GO" id="GO:0051382">
    <property type="term" value="P:kinetochore assembly"/>
    <property type="evidence" value="ECO:0007669"/>
    <property type="project" value="InterPro"/>
</dbReference>
<evidence type="ECO:0000259" key="7">
    <source>
        <dbReference type="Pfam" id="PF15511"/>
    </source>
</evidence>
<organism evidence="8 9">
    <name type="scientific">Cynoglossus semilaevis</name>
    <name type="common">Tongue sole</name>
    <dbReference type="NCBI Taxonomy" id="244447"/>
    <lineage>
        <taxon>Eukaryota</taxon>
        <taxon>Metazoa</taxon>
        <taxon>Chordata</taxon>
        <taxon>Craniata</taxon>
        <taxon>Vertebrata</taxon>
        <taxon>Euteleostomi</taxon>
        <taxon>Actinopterygii</taxon>
        <taxon>Neopterygii</taxon>
        <taxon>Teleostei</taxon>
        <taxon>Neoteleostei</taxon>
        <taxon>Acanthomorphata</taxon>
        <taxon>Carangaria</taxon>
        <taxon>Pleuronectiformes</taxon>
        <taxon>Pleuronectoidei</taxon>
        <taxon>Cynoglossidae</taxon>
        <taxon>Cynoglossinae</taxon>
        <taxon>Cynoglossus</taxon>
    </lineage>
</organism>
<sequence length="728" mass="81949">MDFTEDLSARVLLRNILSTEQPRTPITRSSNRTVETSSVRRSSRLSTKNTQNQSVQDILRRSFKDKVRESITRKSATTRRNVSERLKQGSTPGPASLLYDESDTPRHLLRNILLTEPVKSPVHHEERVPDEPQLPSTSSGITSKRSSIEHSNLDLPDLTIANVGTTRKGLSRKRHRQSPNVTAFEKRLQDRSGFQREHDESLDDHSSLSLSSSTSLSLKTPFVDVQTERRGLQRRLHNRRKITVEEFGAALSRFQSEDNQEKVDFLKTIDNTATGEGFSLSLDFTSDIVNCTTAFYPHSDLNSQRQTEMENCNIEKEKSVCDGRRVSQSEKDEVAADGHQEGADDLTGEAVGNRDDSSPTTEDVHTGSKPDVEEASHHSDEDGGVDQSVADEEGCYDHQEVVAPSESDDEAEPRMDCEEEKEEEEDLNTSEELKRISRRAHRSLGELVARVSEAEDCLPDTTEIVHRDRVSTSLETGGHEDIPPRSCTPDLAELSTEEHEDAQETEAETSNRENVLLDLTHKSQRGSFLSDSIPAQEEAAPAADLIEQNEESEDDGDDSEGNDMSCKTPAFVKEKRNFFIGEHNVFPSVLTDAESSNTGKVAPAAKPKRIRRKRETTENDLGLPQSYLMSVFRHFAKTKVSPDIYPVLKDTMDKYFDRLTDDLESYAHHAKRKTIEMEDAVLLLKRQGYVNDKVPVEVLIEKYLRMEQRKILIPIATSGNIVVPKQRR</sequence>
<evidence type="ECO:0000256" key="3">
    <source>
        <dbReference type="ARBA" id="ARBA00010137"/>
    </source>
</evidence>
<dbReference type="GO" id="GO:0000278">
    <property type="term" value="P:mitotic cell cycle"/>
    <property type="evidence" value="ECO:0007669"/>
    <property type="project" value="TreeGrafter"/>
</dbReference>
<evidence type="ECO:0000256" key="2">
    <source>
        <dbReference type="ARBA" id="ARBA00004286"/>
    </source>
</evidence>
<dbReference type="GeneID" id="103381400"/>
<dbReference type="RefSeq" id="XP_016889895.1">
    <property type="nucleotide sequence ID" value="XM_017034406.2"/>
</dbReference>
<dbReference type="InterPro" id="IPR028255">
    <property type="entry name" value="CENP-T"/>
</dbReference>
<reference evidence="8" key="3">
    <citation type="submission" date="2025-09" db="UniProtKB">
        <authorList>
            <consortium name="Ensembl"/>
        </authorList>
    </citation>
    <scope>IDENTIFICATION</scope>
</reference>
<evidence type="ECO:0000256" key="5">
    <source>
        <dbReference type="ARBA" id="ARBA00023242"/>
    </source>
</evidence>
<dbReference type="OMA" id="RRSMRHK"/>
<dbReference type="GO" id="GO:0007059">
    <property type="term" value="P:chromosome segregation"/>
    <property type="evidence" value="ECO:0007669"/>
    <property type="project" value="TreeGrafter"/>
</dbReference>
<dbReference type="GO" id="GO:0000776">
    <property type="term" value="C:kinetochore"/>
    <property type="evidence" value="ECO:0007669"/>
    <property type="project" value="InterPro"/>
</dbReference>
<dbReference type="OrthoDB" id="10071681at2759"/>
<dbReference type="GO" id="GO:0005634">
    <property type="term" value="C:nucleus"/>
    <property type="evidence" value="ECO:0007669"/>
    <property type="project" value="UniProtKB-SubCell"/>
</dbReference>
<dbReference type="GO" id="GO:0003677">
    <property type="term" value="F:DNA binding"/>
    <property type="evidence" value="ECO:0007669"/>
    <property type="project" value="InterPro"/>
</dbReference>
<feature type="compositionally biased region" description="Basic and acidic residues" evidence="6">
    <location>
        <begin position="352"/>
        <end position="381"/>
    </location>
</feature>
<dbReference type="PANTHER" id="PTHR46904">
    <property type="entry name" value="CENTROMERE PROTEIN T"/>
    <property type="match status" value="1"/>
</dbReference>
<evidence type="ECO:0000256" key="1">
    <source>
        <dbReference type="ARBA" id="ARBA00004123"/>
    </source>
</evidence>
<feature type="region of interest" description="Disordered" evidence="6">
    <location>
        <begin position="594"/>
        <end position="617"/>
    </location>
</feature>
<feature type="compositionally biased region" description="Low complexity" evidence="6">
    <location>
        <begin position="27"/>
        <end position="47"/>
    </location>
</feature>
<feature type="compositionally biased region" description="Low complexity" evidence="6">
    <location>
        <begin position="136"/>
        <end position="145"/>
    </location>
</feature>
<protein>
    <submittedName>
        <fullName evidence="8">Centromere protein T</fullName>
    </submittedName>
</protein>
<feature type="region of interest" description="Disordered" evidence="6">
    <location>
        <begin position="117"/>
        <end position="150"/>
    </location>
</feature>
<dbReference type="Ensembl" id="ENSCSET00000009772.1">
    <property type="protein sequence ID" value="ENSCSEP00000009658.1"/>
    <property type="gene ID" value="ENSCSEG00000006199.1"/>
</dbReference>
<feature type="compositionally biased region" description="Basic and acidic residues" evidence="6">
    <location>
        <begin position="318"/>
        <end position="342"/>
    </location>
</feature>
<dbReference type="CTD" id="80152"/>
<dbReference type="Pfam" id="PF15511">
    <property type="entry name" value="CENP-T_C"/>
    <property type="match status" value="1"/>
</dbReference>
<reference evidence="8" key="2">
    <citation type="submission" date="2025-08" db="UniProtKB">
        <authorList>
            <consortium name="Ensembl"/>
        </authorList>
    </citation>
    <scope>IDENTIFICATION</scope>
</reference>
<feature type="region of interest" description="Disordered" evidence="6">
    <location>
        <begin position="22"/>
        <end position="55"/>
    </location>
</feature>
<feature type="region of interest" description="Disordered" evidence="6">
    <location>
        <begin position="69"/>
        <end position="101"/>
    </location>
</feature>
<feature type="compositionally biased region" description="Acidic residues" evidence="6">
    <location>
        <begin position="498"/>
        <end position="507"/>
    </location>
</feature>
<proteinExistence type="inferred from homology"/>
<accession>A0A3P8V2N3</accession>
<feature type="compositionally biased region" description="Basic and acidic residues" evidence="6">
    <location>
        <begin position="184"/>
        <end position="206"/>
    </location>
</feature>
<dbReference type="GO" id="GO:0046982">
    <property type="term" value="F:protein heterodimerization activity"/>
    <property type="evidence" value="ECO:0007669"/>
    <property type="project" value="InterPro"/>
</dbReference>
<dbReference type="GeneTree" id="ENSGT00390000003044"/>
<feature type="compositionally biased region" description="Acidic residues" evidence="6">
    <location>
        <begin position="406"/>
        <end position="429"/>
    </location>
</feature>
<evidence type="ECO:0000256" key="6">
    <source>
        <dbReference type="SAM" id="MobiDB-lite"/>
    </source>
</evidence>
<evidence type="ECO:0000256" key="4">
    <source>
        <dbReference type="ARBA" id="ARBA00022454"/>
    </source>
</evidence>
<dbReference type="InterPro" id="IPR035425">
    <property type="entry name" value="CENP-T/H4_C"/>
</dbReference>
<dbReference type="CDD" id="cd22920">
    <property type="entry name" value="HFD_CENP-T"/>
    <property type="match status" value="1"/>
</dbReference>
<dbReference type="InterPro" id="IPR009072">
    <property type="entry name" value="Histone-fold"/>
</dbReference>
<reference evidence="8 9" key="1">
    <citation type="journal article" date="2014" name="Nat. Genet.">
        <title>Whole-genome sequence of a flatfish provides insights into ZW sex chromosome evolution and adaptation to a benthic lifestyle.</title>
        <authorList>
            <person name="Chen S."/>
            <person name="Zhang G."/>
            <person name="Shao C."/>
            <person name="Huang Q."/>
            <person name="Liu G."/>
            <person name="Zhang P."/>
            <person name="Song W."/>
            <person name="An N."/>
            <person name="Chalopin D."/>
            <person name="Volff J.N."/>
            <person name="Hong Y."/>
            <person name="Li Q."/>
            <person name="Sha Z."/>
            <person name="Zhou H."/>
            <person name="Xie M."/>
            <person name="Yu Q."/>
            <person name="Liu Y."/>
            <person name="Xiang H."/>
            <person name="Wang N."/>
            <person name="Wu K."/>
            <person name="Yang C."/>
            <person name="Zhou Q."/>
            <person name="Liao X."/>
            <person name="Yang L."/>
            <person name="Hu Q."/>
            <person name="Zhang J."/>
            <person name="Meng L."/>
            <person name="Jin L."/>
            <person name="Tian Y."/>
            <person name="Lian J."/>
            <person name="Yang J."/>
            <person name="Miao G."/>
            <person name="Liu S."/>
            <person name="Liang Z."/>
            <person name="Yan F."/>
            <person name="Li Y."/>
            <person name="Sun B."/>
            <person name="Zhang H."/>
            <person name="Zhang J."/>
            <person name="Zhu Y."/>
            <person name="Du M."/>
            <person name="Zhao Y."/>
            <person name="Schartl M."/>
            <person name="Tang Q."/>
            <person name="Wang J."/>
        </authorList>
    </citation>
    <scope>NUCLEOTIDE SEQUENCE</scope>
</reference>
<evidence type="ECO:0000313" key="9">
    <source>
        <dbReference type="Proteomes" id="UP000265120"/>
    </source>
</evidence>
<comment type="similarity">
    <text evidence="3">Belongs to the CENP-T/CNN1 family.</text>
</comment>
<dbReference type="Proteomes" id="UP000265120">
    <property type="component" value="Chromosome 8"/>
</dbReference>
<feature type="compositionally biased region" description="Acidic residues" evidence="6">
    <location>
        <begin position="547"/>
        <end position="561"/>
    </location>
</feature>
<keyword evidence="9" id="KW-1185">Reference proteome</keyword>
<feature type="domain" description="CENP-T/Histone H4 histone fold" evidence="7">
    <location>
        <begin position="630"/>
        <end position="715"/>
    </location>
</feature>
<keyword evidence="4" id="KW-0158">Chromosome</keyword>
<dbReference type="AlphaFoldDB" id="A0A3P8V2N3"/>
<dbReference type="STRING" id="244447.ENSCSEP00000009658"/>
<feature type="region of interest" description="Disordered" evidence="6">
    <location>
        <begin position="318"/>
        <end position="434"/>
    </location>
</feature>
<dbReference type="SUPFAM" id="SSF47113">
    <property type="entry name" value="Histone-fold"/>
    <property type="match status" value="1"/>
</dbReference>
<comment type="subcellular location">
    <subcellularLocation>
        <location evidence="2">Chromosome</location>
    </subcellularLocation>
    <subcellularLocation>
        <location evidence="1">Nucleus</location>
    </subcellularLocation>
</comment>
<keyword evidence="5" id="KW-0539">Nucleus</keyword>